<keyword evidence="1" id="KW-0812">Transmembrane</keyword>
<protein>
    <submittedName>
        <fullName evidence="2">Transporter</fullName>
    </submittedName>
</protein>
<evidence type="ECO:0000313" key="3">
    <source>
        <dbReference type="Proteomes" id="UP000037178"/>
    </source>
</evidence>
<dbReference type="InterPro" id="IPR001969">
    <property type="entry name" value="Aspartic_peptidase_AS"/>
</dbReference>
<dbReference type="AlphaFoldDB" id="A0A0J9E6J4"/>
<dbReference type="SUPFAM" id="SSF50630">
    <property type="entry name" value="Acid proteases"/>
    <property type="match status" value="1"/>
</dbReference>
<comment type="caution">
    <text evidence="2">The sequence shown here is derived from an EMBL/GenBank/DDBJ whole genome shotgun (WGS) entry which is preliminary data.</text>
</comment>
<keyword evidence="1" id="KW-0472">Membrane</keyword>
<sequence>MTGDETARLIYLALLGSVIAGYALLANRKQLGTMLRHGLLWALIILGLVAGYGLWEDVRRDLVPQQAVFADEARIELPRQQDGHYYLRADLDGQRIDFIVDTGATDIVLSRQDAEKVGVDLDSLIYSGIANTANGQVRSARAVIDLFEVGDIVDRNVTVWVNEGELIGSLLGMAYLQRFDRIEIADDMLVLHR</sequence>
<evidence type="ECO:0000256" key="1">
    <source>
        <dbReference type="SAM" id="Phobius"/>
    </source>
</evidence>
<dbReference type="EMBL" id="LFTY01000002">
    <property type="protein sequence ID" value="KMW57444.1"/>
    <property type="molecule type" value="Genomic_DNA"/>
</dbReference>
<reference evidence="2 3" key="1">
    <citation type="submission" date="2015-06" db="EMBL/GenBank/DDBJ databases">
        <title>Draft genome sequence of an Alphaproteobacteria species associated to the Mediterranean sponge Oscarella lobularis.</title>
        <authorList>
            <person name="Jourda C."/>
            <person name="Santini S."/>
            <person name="Claverie J.-M."/>
        </authorList>
    </citation>
    <scope>NUCLEOTIDE SEQUENCE [LARGE SCALE GENOMIC DNA]</scope>
    <source>
        <strain evidence="2">IGS</strain>
    </source>
</reference>
<dbReference type="NCBIfam" id="TIGR02281">
    <property type="entry name" value="clan_AA_DTGA"/>
    <property type="match status" value="1"/>
</dbReference>
<accession>A0A0J9E6J4</accession>
<dbReference type="InterPro" id="IPR011969">
    <property type="entry name" value="Clan_AA_Asp_peptidase_C"/>
</dbReference>
<dbReference type="Proteomes" id="UP000037178">
    <property type="component" value="Unassembled WGS sequence"/>
</dbReference>
<feature type="transmembrane region" description="Helical" evidence="1">
    <location>
        <begin position="6"/>
        <end position="26"/>
    </location>
</feature>
<dbReference type="GO" id="GO:0004190">
    <property type="term" value="F:aspartic-type endopeptidase activity"/>
    <property type="evidence" value="ECO:0007669"/>
    <property type="project" value="InterPro"/>
</dbReference>
<proteinExistence type="predicted"/>
<dbReference type="GO" id="GO:0006508">
    <property type="term" value="P:proteolysis"/>
    <property type="evidence" value="ECO:0007669"/>
    <property type="project" value="InterPro"/>
</dbReference>
<dbReference type="Gene3D" id="2.40.70.10">
    <property type="entry name" value="Acid Proteases"/>
    <property type="match status" value="1"/>
</dbReference>
<evidence type="ECO:0000313" key="2">
    <source>
        <dbReference type="EMBL" id="KMW57444.1"/>
    </source>
</evidence>
<dbReference type="InterPro" id="IPR034122">
    <property type="entry name" value="Retropepsin-like_bacterial"/>
</dbReference>
<dbReference type="Pfam" id="PF13975">
    <property type="entry name" value="gag-asp_proteas"/>
    <property type="match status" value="1"/>
</dbReference>
<feature type="transmembrane region" description="Helical" evidence="1">
    <location>
        <begin position="38"/>
        <end position="55"/>
    </location>
</feature>
<keyword evidence="3" id="KW-1185">Reference proteome</keyword>
<dbReference type="OrthoDB" id="7595324at2"/>
<dbReference type="InterPro" id="IPR021109">
    <property type="entry name" value="Peptidase_aspartic_dom_sf"/>
</dbReference>
<dbReference type="STRING" id="1675527.AIOL_002408"/>
<organism evidence="2 3">
    <name type="scientific">Candidatus Rhodobacter oscarellae</name>
    <dbReference type="NCBI Taxonomy" id="1675527"/>
    <lineage>
        <taxon>Bacteria</taxon>
        <taxon>Pseudomonadati</taxon>
        <taxon>Pseudomonadota</taxon>
        <taxon>Alphaproteobacteria</taxon>
        <taxon>Rhodobacterales</taxon>
        <taxon>Rhodobacter group</taxon>
        <taxon>Rhodobacter</taxon>
    </lineage>
</organism>
<keyword evidence="1" id="KW-1133">Transmembrane helix</keyword>
<dbReference type="PATRIC" id="fig|1675527.3.peg.2530"/>
<dbReference type="CDD" id="cd05483">
    <property type="entry name" value="retropepsin_like_bacteria"/>
    <property type="match status" value="1"/>
</dbReference>
<gene>
    <name evidence="2" type="ORF">AIOL_002408</name>
</gene>
<name>A0A0J9E6J4_9RHOB</name>
<dbReference type="PROSITE" id="PS00141">
    <property type="entry name" value="ASP_PROTEASE"/>
    <property type="match status" value="1"/>
</dbReference>
<dbReference type="RefSeq" id="WP_049643171.1">
    <property type="nucleotide sequence ID" value="NZ_LFTY01000002.1"/>
</dbReference>